<dbReference type="PRINTS" id="PR01776">
    <property type="entry name" value="HPOMPFAMILY"/>
</dbReference>
<accession>A0A1M4NHS4</accession>
<dbReference type="Pfam" id="PF01856">
    <property type="entry name" value="HP_OMP"/>
    <property type="match status" value="1"/>
</dbReference>
<dbReference type="RefSeq" id="WP_006565387.1">
    <property type="nucleotide sequence ID" value="NZ_CABIUH010000003.1"/>
</dbReference>
<sequence length="276" mass="30257">MRSVFSLVFTRSIALAGALSLISLAPLSAEKNGAFVEGGFQYSNFSGAGKIINGETSYQWAKVSGNLFGADIQIGYKQFFGAKKRFGLRYYGFFSGQGGPANVYEPANYGDNVAYNFNQPSANLFYGAGIDALYNFYERGDKTFGMALGVMIGGSSWLMGKAYSQGECQWETYDAQENSTGCTTMNNSFAQQARALGTNSDGTKASFSPSYVQFIFNIGFRANFSKHQGFEFGVRIPTIDDPYYTTTRPSTTGSSNKETITFRRNIAVYANYVINF</sequence>
<dbReference type="AlphaFoldDB" id="A0A1M4NHS4"/>
<keyword evidence="1" id="KW-0732">Signal</keyword>
<protein>
    <submittedName>
        <fullName evidence="2">OMP716</fullName>
    </submittedName>
</protein>
<gene>
    <name evidence="2" type="primary">omp716</name>
</gene>
<dbReference type="InterPro" id="IPR002718">
    <property type="entry name" value="OMP_Helicobacter"/>
</dbReference>
<feature type="signal peptide" evidence="1">
    <location>
        <begin position="1"/>
        <end position="16"/>
    </location>
</feature>
<evidence type="ECO:0000313" key="2">
    <source>
        <dbReference type="EMBL" id="SFZ72475.1"/>
    </source>
</evidence>
<dbReference type="EMBL" id="LT633631">
    <property type="protein sequence ID" value="SFZ72475.1"/>
    <property type="molecule type" value="Genomic_DNA"/>
</dbReference>
<proteinExistence type="predicted"/>
<reference evidence="2" key="1">
    <citation type="submission" date="2016-10" db="EMBL/GenBank/DDBJ databases">
        <title>Proteomic and phylogenetic analysis of the outer membrane protein repertoire of gastric Helicobacter species.</title>
        <authorList>
            <person name="Joosten M."/>
        </authorList>
    </citation>
    <scope>NUCLEOTIDE SEQUENCE</scope>
    <source>
        <strain evidence="2">HS7</strain>
    </source>
</reference>
<organism evidence="2">
    <name type="scientific">Helicobacter suis</name>
    <dbReference type="NCBI Taxonomy" id="104628"/>
    <lineage>
        <taxon>Bacteria</taxon>
        <taxon>Pseudomonadati</taxon>
        <taxon>Campylobacterota</taxon>
        <taxon>Epsilonproteobacteria</taxon>
        <taxon>Campylobacterales</taxon>
        <taxon>Helicobacteraceae</taxon>
        <taxon>Helicobacter</taxon>
    </lineage>
</organism>
<evidence type="ECO:0000256" key="1">
    <source>
        <dbReference type="SAM" id="SignalP"/>
    </source>
</evidence>
<feature type="chain" id="PRO_5009906873" evidence="1">
    <location>
        <begin position="17"/>
        <end position="276"/>
    </location>
</feature>
<name>A0A1M4NHS4_9HELI</name>